<dbReference type="InterPro" id="IPR038333">
    <property type="entry name" value="T1MK-like_N_sf"/>
</dbReference>
<evidence type="ECO:0000256" key="5">
    <source>
        <dbReference type="ARBA" id="ARBA00022691"/>
    </source>
</evidence>
<evidence type="ECO:0000313" key="9">
    <source>
        <dbReference type="EMBL" id="REG14203.1"/>
    </source>
</evidence>
<keyword evidence="4" id="KW-0808">Transferase</keyword>
<evidence type="ECO:0000256" key="7">
    <source>
        <dbReference type="ARBA" id="ARBA00047942"/>
    </source>
</evidence>
<gene>
    <name evidence="9" type="ORF">ATI61_1341</name>
</gene>
<dbReference type="InterPro" id="IPR002052">
    <property type="entry name" value="DNA_methylase_N6_adenine_CS"/>
</dbReference>
<dbReference type="EMBL" id="QUMU01000034">
    <property type="protein sequence ID" value="REG14203.1"/>
    <property type="molecule type" value="Genomic_DNA"/>
</dbReference>
<evidence type="ECO:0000313" key="10">
    <source>
        <dbReference type="Proteomes" id="UP000256345"/>
    </source>
</evidence>
<comment type="catalytic activity">
    <reaction evidence="7">
        <text>a 2'-deoxyadenosine in DNA + S-adenosyl-L-methionine = an N(6)-methyl-2'-deoxyadenosine in DNA + S-adenosyl-L-homocysteine + H(+)</text>
        <dbReference type="Rhea" id="RHEA:15197"/>
        <dbReference type="Rhea" id="RHEA-COMP:12418"/>
        <dbReference type="Rhea" id="RHEA-COMP:12419"/>
        <dbReference type="ChEBI" id="CHEBI:15378"/>
        <dbReference type="ChEBI" id="CHEBI:57856"/>
        <dbReference type="ChEBI" id="CHEBI:59789"/>
        <dbReference type="ChEBI" id="CHEBI:90615"/>
        <dbReference type="ChEBI" id="CHEBI:90616"/>
        <dbReference type="EC" id="2.1.1.72"/>
    </reaction>
</comment>
<protein>
    <recommendedName>
        <fullName evidence="2">site-specific DNA-methyltransferase (adenine-specific)</fullName>
        <ecNumber evidence="2">2.1.1.72</ecNumber>
    </recommendedName>
</protein>
<dbReference type="EC" id="2.1.1.72" evidence="2"/>
<evidence type="ECO:0000256" key="4">
    <source>
        <dbReference type="ARBA" id="ARBA00022679"/>
    </source>
</evidence>
<keyword evidence="3" id="KW-0489">Methyltransferase</keyword>
<dbReference type="Pfam" id="PF02384">
    <property type="entry name" value="N6_Mtase"/>
    <property type="match status" value="1"/>
</dbReference>
<evidence type="ECO:0000256" key="2">
    <source>
        <dbReference type="ARBA" id="ARBA00011900"/>
    </source>
</evidence>
<evidence type="ECO:0000259" key="8">
    <source>
        <dbReference type="Pfam" id="PF02384"/>
    </source>
</evidence>
<name>A0ABX9JK54_9BACT</name>
<dbReference type="InterPro" id="IPR051537">
    <property type="entry name" value="DNA_Adenine_Mtase"/>
</dbReference>
<dbReference type="Gene3D" id="3.40.50.150">
    <property type="entry name" value="Vaccinia Virus protein VP39"/>
    <property type="match status" value="1"/>
</dbReference>
<sequence>MEYLEHLTWLLFLKFIDEPDPASSSSQRRSHRNSKLLIDGKYRWSAWTEKALGRKAADGVRRGSPMWNDDQLMSYLRNDLLPYLASLAGSPEHQVVAGIFNGRTVVLCASPQNLREVLSIIDGIHFENEDDIHTVSSVYEELLRKLGRENKLAGEFYTPRAIARFMVDVIEPRIGETVYDPACGTCGLLVEALEYMRKAARTPKDERRLQQQPTFFGNEKKPVPALLGLVHMLLRGATVPQIRRCNTLEQDSRTPSALFDVVLSNPPFGGTENIRVQQNFQLKANATELLFLEHIMNKLKRSGHARCALVVPEGTLFRGGAFARARQELLNNYDLFMVVSLPPGAFAPYSNVKTSLLFFERGGPTREVLYQRIEARPGQKGFNKNTPLSDEHFELARATWNGWASYRRGAHPRPAATGWCWIESYREIEARGFDLSSRKPEDRSQDEIPNVADLTARLLASTSDLHQLIQRLHKKLSARVGL</sequence>
<feature type="domain" description="DNA methylase adenine-specific" evidence="8">
    <location>
        <begin position="132"/>
        <end position="441"/>
    </location>
</feature>
<evidence type="ECO:0000256" key="1">
    <source>
        <dbReference type="ARBA" id="ARBA00006594"/>
    </source>
</evidence>
<comment type="similarity">
    <text evidence="1">Belongs to the N(4)/N(6)-methyltransferase family.</text>
</comment>
<proteinExistence type="inferred from homology"/>
<dbReference type="Gene3D" id="1.20.1260.30">
    <property type="match status" value="1"/>
</dbReference>
<dbReference type="InterPro" id="IPR003356">
    <property type="entry name" value="DNA_methylase_A-5"/>
</dbReference>
<keyword evidence="5" id="KW-0949">S-adenosyl-L-methionine</keyword>
<dbReference type="PRINTS" id="PR00507">
    <property type="entry name" value="N12N6MTFRASE"/>
</dbReference>
<dbReference type="Proteomes" id="UP000256345">
    <property type="component" value="Unassembled WGS sequence"/>
</dbReference>
<keyword evidence="10" id="KW-1185">Reference proteome</keyword>
<evidence type="ECO:0000256" key="6">
    <source>
        <dbReference type="ARBA" id="ARBA00022747"/>
    </source>
</evidence>
<dbReference type="PROSITE" id="PS00092">
    <property type="entry name" value="N6_MTASE"/>
    <property type="match status" value="1"/>
</dbReference>
<dbReference type="PANTHER" id="PTHR42933:SF4">
    <property type="entry name" value="TYPE I RESTRICTION ENZYME ECOKI METHYLASE SUBUNIT"/>
    <property type="match status" value="1"/>
</dbReference>
<dbReference type="InterPro" id="IPR029063">
    <property type="entry name" value="SAM-dependent_MTases_sf"/>
</dbReference>
<dbReference type="SUPFAM" id="SSF53335">
    <property type="entry name" value="S-adenosyl-L-methionine-dependent methyltransferases"/>
    <property type="match status" value="1"/>
</dbReference>
<evidence type="ECO:0000256" key="3">
    <source>
        <dbReference type="ARBA" id="ARBA00022603"/>
    </source>
</evidence>
<keyword evidence="6" id="KW-0680">Restriction system</keyword>
<organism evidence="9 10">
    <name type="scientific">Archangium gephyra</name>
    <dbReference type="NCBI Taxonomy" id="48"/>
    <lineage>
        <taxon>Bacteria</taxon>
        <taxon>Pseudomonadati</taxon>
        <taxon>Myxococcota</taxon>
        <taxon>Myxococcia</taxon>
        <taxon>Myxococcales</taxon>
        <taxon>Cystobacterineae</taxon>
        <taxon>Archangiaceae</taxon>
        <taxon>Archangium</taxon>
    </lineage>
</organism>
<dbReference type="PANTHER" id="PTHR42933">
    <property type="entry name" value="SLR6095 PROTEIN"/>
    <property type="match status" value="1"/>
</dbReference>
<reference evidence="9 10" key="1">
    <citation type="submission" date="2018-08" db="EMBL/GenBank/DDBJ databases">
        <title>Genomic Encyclopedia of Archaeal and Bacterial Type Strains, Phase II (KMG-II): from individual species to whole genera.</title>
        <authorList>
            <person name="Goeker M."/>
        </authorList>
    </citation>
    <scope>NUCLEOTIDE SEQUENCE [LARGE SCALE GENOMIC DNA]</scope>
    <source>
        <strain evidence="9 10">DSM 2261</strain>
    </source>
</reference>
<comment type="caution">
    <text evidence="9">The sequence shown here is derived from an EMBL/GenBank/DDBJ whole genome shotgun (WGS) entry which is preliminary data.</text>
</comment>
<accession>A0ABX9JK54</accession>